<reference evidence="1 2" key="1">
    <citation type="journal article" date="2023" name="Nucleic Acids Res.">
        <title>The hologenome of Daphnia magna reveals possible DNA methylation and microbiome-mediated evolution of the host genome.</title>
        <authorList>
            <person name="Chaturvedi A."/>
            <person name="Li X."/>
            <person name="Dhandapani V."/>
            <person name="Marshall H."/>
            <person name="Kissane S."/>
            <person name="Cuenca-Cambronero M."/>
            <person name="Asole G."/>
            <person name="Calvet F."/>
            <person name="Ruiz-Romero M."/>
            <person name="Marangio P."/>
            <person name="Guigo R."/>
            <person name="Rago D."/>
            <person name="Mirbahai L."/>
            <person name="Eastwood N."/>
            <person name="Colbourne J.K."/>
            <person name="Zhou J."/>
            <person name="Mallon E."/>
            <person name="Orsini L."/>
        </authorList>
    </citation>
    <scope>NUCLEOTIDE SEQUENCE [LARGE SCALE GENOMIC DNA]</scope>
    <source>
        <strain evidence="1">LRV0_1</strain>
    </source>
</reference>
<evidence type="ECO:0000313" key="2">
    <source>
        <dbReference type="Proteomes" id="UP001234178"/>
    </source>
</evidence>
<evidence type="ECO:0000313" key="1">
    <source>
        <dbReference type="EMBL" id="KAK4036877.1"/>
    </source>
</evidence>
<keyword evidence="2" id="KW-1185">Reference proteome</keyword>
<name>A0ABR0B5C6_9CRUS</name>
<gene>
    <name evidence="1" type="ORF">OUZ56_028914</name>
</gene>
<proteinExistence type="predicted"/>
<comment type="caution">
    <text evidence="1">The sequence shown here is derived from an EMBL/GenBank/DDBJ whole genome shotgun (WGS) entry which is preliminary data.</text>
</comment>
<sequence length="247" mass="28797">MSWRKINVTYSVEWNTSNGFDQPLVNYITPFWIGKCSSMYYCKMAVPTLCPVFTIHRLNIILKSSFLHFSVLVCAPSTDHRRFARHLLCCPSYQRSCQGEICFQTKDLMYDTRPVLRYQIKVHTRVIDAKLNKEYSFTVNSTLEYICQYSYKQDRTNPYRFDINHLYTKYKILNLTAHTLTSSSKLTYMYSSVELHKHSNALVDLLPPEADSSISMLGADEKPSVSYADIGEMDMQKQEMREAVRSH</sequence>
<protein>
    <submittedName>
        <fullName evidence="1">Uncharacterized protein</fullName>
    </submittedName>
</protein>
<dbReference type="Proteomes" id="UP001234178">
    <property type="component" value="Unassembled WGS sequence"/>
</dbReference>
<accession>A0ABR0B5C6</accession>
<organism evidence="1 2">
    <name type="scientific">Daphnia magna</name>
    <dbReference type="NCBI Taxonomy" id="35525"/>
    <lineage>
        <taxon>Eukaryota</taxon>
        <taxon>Metazoa</taxon>
        <taxon>Ecdysozoa</taxon>
        <taxon>Arthropoda</taxon>
        <taxon>Crustacea</taxon>
        <taxon>Branchiopoda</taxon>
        <taxon>Diplostraca</taxon>
        <taxon>Cladocera</taxon>
        <taxon>Anomopoda</taxon>
        <taxon>Daphniidae</taxon>
        <taxon>Daphnia</taxon>
    </lineage>
</organism>
<dbReference type="EMBL" id="JAOYFB010000040">
    <property type="protein sequence ID" value="KAK4036877.1"/>
    <property type="molecule type" value="Genomic_DNA"/>
</dbReference>